<dbReference type="EMBL" id="JBFXLU010000271">
    <property type="protein sequence ID" value="KAL2831949.1"/>
    <property type="molecule type" value="Genomic_DNA"/>
</dbReference>
<proteinExistence type="predicted"/>
<dbReference type="Proteomes" id="UP001610446">
    <property type="component" value="Unassembled WGS sequence"/>
</dbReference>
<comment type="caution">
    <text evidence="2">The sequence shown here is derived from an EMBL/GenBank/DDBJ whole genome shotgun (WGS) entry which is preliminary data.</text>
</comment>
<feature type="signal peptide" evidence="1">
    <location>
        <begin position="1"/>
        <end position="29"/>
    </location>
</feature>
<gene>
    <name evidence="2" type="ORF">BJY01DRAFT_226242</name>
</gene>
<protein>
    <submittedName>
        <fullName evidence="2">Uncharacterized protein</fullName>
    </submittedName>
</protein>
<sequence length="77" mass="8320">MSLTNLFSISAAAFMVSVRVLATCAGVDARQIGGKWHDLPATIVILISFTLSVEPPARQLDGEIRWKYLSANTVSGR</sequence>
<keyword evidence="1" id="KW-0732">Signal</keyword>
<feature type="chain" id="PRO_5045949743" evidence="1">
    <location>
        <begin position="30"/>
        <end position="77"/>
    </location>
</feature>
<organism evidence="2 3">
    <name type="scientific">Aspergillus pseudoustus</name>
    <dbReference type="NCBI Taxonomy" id="1810923"/>
    <lineage>
        <taxon>Eukaryota</taxon>
        <taxon>Fungi</taxon>
        <taxon>Dikarya</taxon>
        <taxon>Ascomycota</taxon>
        <taxon>Pezizomycotina</taxon>
        <taxon>Eurotiomycetes</taxon>
        <taxon>Eurotiomycetidae</taxon>
        <taxon>Eurotiales</taxon>
        <taxon>Aspergillaceae</taxon>
        <taxon>Aspergillus</taxon>
        <taxon>Aspergillus subgen. Nidulantes</taxon>
    </lineage>
</organism>
<keyword evidence="3" id="KW-1185">Reference proteome</keyword>
<evidence type="ECO:0000256" key="1">
    <source>
        <dbReference type="SAM" id="SignalP"/>
    </source>
</evidence>
<reference evidence="2 3" key="1">
    <citation type="submission" date="2024-07" db="EMBL/GenBank/DDBJ databases">
        <title>Section-level genome sequencing and comparative genomics of Aspergillus sections Usti and Cavernicolus.</title>
        <authorList>
            <consortium name="Lawrence Berkeley National Laboratory"/>
            <person name="Nybo J.L."/>
            <person name="Vesth T.C."/>
            <person name="Theobald S."/>
            <person name="Frisvad J.C."/>
            <person name="Larsen T.O."/>
            <person name="Kjaerboelling I."/>
            <person name="Rothschild-Mancinelli K."/>
            <person name="Lyhne E.K."/>
            <person name="Kogle M.E."/>
            <person name="Barry K."/>
            <person name="Clum A."/>
            <person name="Na H."/>
            <person name="Ledsgaard L."/>
            <person name="Lin J."/>
            <person name="Lipzen A."/>
            <person name="Kuo A."/>
            <person name="Riley R."/>
            <person name="Mondo S."/>
            <person name="Labutti K."/>
            <person name="Haridas S."/>
            <person name="Pangalinan J."/>
            <person name="Salamov A.A."/>
            <person name="Simmons B.A."/>
            <person name="Magnuson J.K."/>
            <person name="Chen J."/>
            <person name="Drula E."/>
            <person name="Henrissat B."/>
            <person name="Wiebenga A."/>
            <person name="Lubbers R.J."/>
            <person name="Gomes A.C."/>
            <person name="Makela M.R."/>
            <person name="Stajich J."/>
            <person name="Grigoriev I.V."/>
            <person name="Mortensen U.H."/>
            <person name="De Vries R.P."/>
            <person name="Baker S.E."/>
            <person name="Andersen M.R."/>
        </authorList>
    </citation>
    <scope>NUCLEOTIDE SEQUENCE [LARGE SCALE GENOMIC DNA]</scope>
    <source>
        <strain evidence="2 3">CBS 123904</strain>
    </source>
</reference>
<name>A0ABR4IW25_9EURO</name>
<evidence type="ECO:0000313" key="2">
    <source>
        <dbReference type="EMBL" id="KAL2831949.1"/>
    </source>
</evidence>
<accession>A0ABR4IW25</accession>
<evidence type="ECO:0000313" key="3">
    <source>
        <dbReference type="Proteomes" id="UP001610446"/>
    </source>
</evidence>